<comment type="pathway">
    <text evidence="2">Carotenoid biosynthesis.</text>
</comment>
<feature type="domain" description="Lycopene cyclase" evidence="9">
    <location>
        <begin position="3"/>
        <end position="91"/>
    </location>
</feature>
<evidence type="ECO:0000256" key="7">
    <source>
        <dbReference type="ARBA" id="ARBA00023235"/>
    </source>
</evidence>
<dbReference type="Proteomes" id="UP001139461">
    <property type="component" value="Unassembled WGS sequence"/>
</dbReference>
<name>A0A9X1U106_9FLAO</name>
<feature type="transmembrane region" description="Helical" evidence="8">
    <location>
        <begin position="108"/>
        <end position="128"/>
    </location>
</feature>
<dbReference type="GO" id="GO:0016020">
    <property type="term" value="C:membrane"/>
    <property type="evidence" value="ECO:0007669"/>
    <property type="project" value="UniProtKB-SubCell"/>
</dbReference>
<keyword evidence="7" id="KW-0413">Isomerase</keyword>
<dbReference type="Pfam" id="PF18916">
    <property type="entry name" value="Lycopene_cyc"/>
    <property type="match status" value="2"/>
</dbReference>
<keyword evidence="5 8" id="KW-1133">Transmembrane helix</keyword>
<keyword evidence="11" id="KW-1185">Reference proteome</keyword>
<feature type="transmembrane region" description="Helical" evidence="8">
    <location>
        <begin position="157"/>
        <end position="181"/>
    </location>
</feature>
<feature type="transmembrane region" description="Helical" evidence="8">
    <location>
        <begin position="134"/>
        <end position="150"/>
    </location>
</feature>
<evidence type="ECO:0000313" key="10">
    <source>
        <dbReference type="EMBL" id="MCG2419434.1"/>
    </source>
</evidence>
<evidence type="ECO:0000313" key="11">
    <source>
        <dbReference type="Proteomes" id="UP001139461"/>
    </source>
</evidence>
<feature type="transmembrane region" description="Helical" evidence="8">
    <location>
        <begin position="78"/>
        <end position="96"/>
    </location>
</feature>
<feature type="transmembrane region" description="Helical" evidence="8">
    <location>
        <begin position="6"/>
        <end position="21"/>
    </location>
</feature>
<dbReference type="AlphaFoldDB" id="A0A9X1U106"/>
<evidence type="ECO:0000256" key="2">
    <source>
        <dbReference type="ARBA" id="ARBA00004829"/>
    </source>
</evidence>
<gene>
    <name evidence="10" type="ORF">K8089_10395</name>
</gene>
<accession>A0A9X1U106</accession>
<dbReference type="InterPro" id="IPR017825">
    <property type="entry name" value="Lycopene_cyclase_dom"/>
</dbReference>
<dbReference type="RefSeq" id="WP_237603220.1">
    <property type="nucleotide sequence ID" value="NZ_JAIRBA010000019.1"/>
</dbReference>
<evidence type="ECO:0000256" key="5">
    <source>
        <dbReference type="ARBA" id="ARBA00022989"/>
    </source>
</evidence>
<dbReference type="GO" id="GO:0016117">
    <property type="term" value="P:carotenoid biosynthetic process"/>
    <property type="evidence" value="ECO:0007669"/>
    <property type="project" value="UniProtKB-KW"/>
</dbReference>
<comment type="caution">
    <text evidence="10">The sequence shown here is derived from an EMBL/GenBank/DDBJ whole genome shotgun (WGS) entry which is preliminary data.</text>
</comment>
<evidence type="ECO:0000256" key="8">
    <source>
        <dbReference type="SAM" id="Phobius"/>
    </source>
</evidence>
<evidence type="ECO:0000256" key="4">
    <source>
        <dbReference type="ARBA" id="ARBA00022746"/>
    </source>
</evidence>
<organism evidence="10 11">
    <name type="scientific">Aequorivita vitellina</name>
    <dbReference type="NCBI Taxonomy" id="2874475"/>
    <lineage>
        <taxon>Bacteria</taxon>
        <taxon>Pseudomonadati</taxon>
        <taxon>Bacteroidota</taxon>
        <taxon>Flavobacteriia</taxon>
        <taxon>Flavobacteriales</taxon>
        <taxon>Flavobacteriaceae</taxon>
        <taxon>Aequorivita</taxon>
    </lineage>
</organism>
<comment type="subcellular location">
    <subcellularLocation>
        <location evidence="1">Membrane</location>
        <topology evidence="1">Multi-pass membrane protein</topology>
    </subcellularLocation>
</comment>
<dbReference type="EMBL" id="JAIRBA010000019">
    <property type="protein sequence ID" value="MCG2419434.1"/>
    <property type="molecule type" value="Genomic_DNA"/>
</dbReference>
<sequence length="244" mass="28918">MWHLYFLLNIASLSIPFLFSFHPKLKFYKLWKYFFPATFIMMAFFIPWDIIFTQNGFWGFNQKYLSGINLVNLPLEEWLFFICIPYACLFTIYSFKKLAPQFSFSNKVTSIVYFSMQTVLIVVLLYFYDRWYTAVNFGYAVVLLAIVFNYKPEALNIFFPVFLILLLPFFIVNGFLTGSWIHEQVVWYNDAENLGIRIGTVPIEDSIYALTMLLTIYVLMEKFREKYPLNSDTIEKDLPKKSAN</sequence>
<feature type="transmembrane region" description="Helical" evidence="8">
    <location>
        <begin position="201"/>
        <end position="220"/>
    </location>
</feature>
<evidence type="ECO:0000256" key="6">
    <source>
        <dbReference type="ARBA" id="ARBA00023136"/>
    </source>
</evidence>
<dbReference type="GO" id="GO:0045436">
    <property type="term" value="F:lycopene beta cyclase activity"/>
    <property type="evidence" value="ECO:0007669"/>
    <property type="project" value="UniProtKB-ARBA"/>
</dbReference>
<reference evidence="10" key="1">
    <citation type="submission" date="2021-09" db="EMBL/GenBank/DDBJ databases">
        <title>Genome of Aequorivita sp. strain F47161.</title>
        <authorList>
            <person name="Wang Y."/>
        </authorList>
    </citation>
    <scope>NUCLEOTIDE SEQUENCE</scope>
    <source>
        <strain evidence="10">F47161</strain>
    </source>
</reference>
<keyword evidence="3 8" id="KW-0812">Transmembrane</keyword>
<keyword evidence="4" id="KW-0125">Carotenoid biosynthesis</keyword>
<dbReference type="GO" id="GO:0016872">
    <property type="term" value="F:intramolecular lyase activity"/>
    <property type="evidence" value="ECO:0007669"/>
    <property type="project" value="InterPro"/>
</dbReference>
<evidence type="ECO:0000259" key="9">
    <source>
        <dbReference type="Pfam" id="PF18916"/>
    </source>
</evidence>
<evidence type="ECO:0000256" key="3">
    <source>
        <dbReference type="ARBA" id="ARBA00022692"/>
    </source>
</evidence>
<keyword evidence="6 8" id="KW-0472">Membrane</keyword>
<evidence type="ECO:0000256" key="1">
    <source>
        <dbReference type="ARBA" id="ARBA00004141"/>
    </source>
</evidence>
<feature type="transmembrane region" description="Helical" evidence="8">
    <location>
        <begin position="33"/>
        <end position="58"/>
    </location>
</feature>
<protein>
    <submittedName>
        <fullName evidence="10">Lycopene cyclase domain-containing protein</fullName>
    </submittedName>
</protein>
<feature type="domain" description="Lycopene cyclase" evidence="9">
    <location>
        <begin position="129"/>
        <end position="223"/>
    </location>
</feature>
<dbReference type="NCBIfam" id="TIGR03462">
    <property type="entry name" value="CarR_dom_SF"/>
    <property type="match status" value="2"/>
</dbReference>
<proteinExistence type="predicted"/>